<name>A0A2P4XEF3_9STRA</name>
<sequence>MLEREKDYAMTGEVARATSAFVGATKSPCGRKRKRTRLWWSYEEDEDETKPGNMCWNTTHSQHDEVLSKQAENYSADNNDEIWLSIKAYDKLFNIGKVVEDLGLVEDE</sequence>
<accession>A0A2P4XEF3</accession>
<dbReference type="EMBL" id="NCKW01011249">
    <property type="protein sequence ID" value="POM63926.1"/>
    <property type="molecule type" value="Genomic_DNA"/>
</dbReference>
<reference evidence="1 2" key="1">
    <citation type="journal article" date="2017" name="Genome Biol. Evol.">
        <title>Phytophthora megakarya and P. palmivora, closely related causal agents of cacao black pod rot, underwent increases in genome sizes and gene numbers by different mechanisms.</title>
        <authorList>
            <person name="Ali S.S."/>
            <person name="Shao J."/>
            <person name="Lary D.J."/>
            <person name="Kronmiller B."/>
            <person name="Shen D."/>
            <person name="Strem M.D."/>
            <person name="Amoako-Attah I."/>
            <person name="Akrofi A.Y."/>
            <person name="Begoude B.A."/>
            <person name="Ten Hoopen G.M."/>
            <person name="Coulibaly K."/>
            <person name="Kebe B.I."/>
            <person name="Melnick R.L."/>
            <person name="Guiltinan M.J."/>
            <person name="Tyler B.M."/>
            <person name="Meinhardt L.W."/>
            <person name="Bailey B.A."/>
        </authorList>
    </citation>
    <scope>NUCLEOTIDE SEQUENCE [LARGE SCALE GENOMIC DNA]</scope>
    <source>
        <strain evidence="2">sbr112.9</strain>
    </source>
</reference>
<gene>
    <name evidence="1" type="ORF">PHPALM_20610</name>
</gene>
<dbReference type="AlphaFoldDB" id="A0A2P4XEF3"/>
<comment type="caution">
    <text evidence="1">The sequence shown here is derived from an EMBL/GenBank/DDBJ whole genome shotgun (WGS) entry which is preliminary data.</text>
</comment>
<proteinExistence type="predicted"/>
<organism evidence="1 2">
    <name type="scientific">Phytophthora palmivora</name>
    <dbReference type="NCBI Taxonomy" id="4796"/>
    <lineage>
        <taxon>Eukaryota</taxon>
        <taxon>Sar</taxon>
        <taxon>Stramenopiles</taxon>
        <taxon>Oomycota</taxon>
        <taxon>Peronosporomycetes</taxon>
        <taxon>Peronosporales</taxon>
        <taxon>Peronosporaceae</taxon>
        <taxon>Phytophthora</taxon>
    </lineage>
</organism>
<dbReference type="Proteomes" id="UP000237271">
    <property type="component" value="Unassembled WGS sequence"/>
</dbReference>
<evidence type="ECO:0000313" key="1">
    <source>
        <dbReference type="EMBL" id="POM63926.1"/>
    </source>
</evidence>
<evidence type="ECO:0000313" key="2">
    <source>
        <dbReference type="Proteomes" id="UP000237271"/>
    </source>
</evidence>
<keyword evidence="2" id="KW-1185">Reference proteome</keyword>
<protein>
    <submittedName>
        <fullName evidence="1">Uncharacterized protein</fullName>
    </submittedName>
</protein>